<sequence>MPSSAASQSNTAAAHSSAAATKHTHLDIADSSDAETEPLPYDDDDDQDAPADDVMDLDQLAQHAAASAALPTDQDAPGEPADVSMDPSNDSQLEPSQAEDLADLPASQLTATHDPNSNMSSPQKTGGFTGDEFSDESELTDEDDEQNQDEDASSLSDDDLGGSDDEDEDDEDEEDEDQDDEDTASKTHEDEAAEALAALTGGADDENDNAGAAAGLDALAALATAGDADDDQDDQDDDDVSDPEDGETATASAAIGGAAKPVRVSLLRQSGGDDDGLSSDITPEPEDADAAADDASDHPGSPRDTDLDLIASMKKRAAATGGATSLLEPEQLVDSLPGSASSSRAASPLADEDDDAEKPKQADDADAEIDAKHAQADQADAEHPDTAVGTPAPDAAEQDDDTSTDEAAIRRQEAMEALTKIEIGFAMLRDRLYVERLQEISKEGDMILEGTHPELLHLTKAIETRRERRTELVDMWFEHQEKQYERVAKAEEFAAWSIWRSSCAGLRRDMMDEYSRKRRRLDREKRTLDAPRPARRHQIFETELVRNPDRLHIPLTSFSLPEDAEPTRASGSKIGRKQSAKRKALAREIEAGDEFVAYPDLKGLAEADVMMDIEQMGIRPAGMPPGMYDPFYGAPVGLEFQNPEVYAMYGPEAAAAAAAAAAQAHMNGVPYNLPPGARGLPPPPPGAMMAPGTPGSIHTPHRHGHALPPPPPGHMHPGMDMGMMPFDPYAAAEMERAARMHHREQQARMGIDLNDPHHRSSPFPPDMYQPYPPHFNMPPGAGGPGPGMRPGMSNMPPSPTPPHRASSGGRKERASMEDGVHVSGRGRGAAKTPGRSKQPRSSQPRDGHVGGGGVVESPTQAKSTGGAKPNLPPPPSMPVGAVGAMDERDHKVIRAREAHESSRVVSTLCKMYREFDRREVDRVIRNSFLLCRFATFAVRPSSPSILLLFLPSKLLAKMTSIRASTSSSASNESGPSQPRHLTILYMTQTGTSSDLALRISRQAQRKRFSTTVCDVSSYDPADLVSENYVLFLVSTTGQGEFPTSSRGFWNFLLRKGIPEDILEDVRFAAFGLGDSTYPRFCWPVRLLSRRLKGLGAVEVVEHGEGDEMHYLGLEGELKPWLEEFWGKMDELCPLEEGEREVGRDELLPPAVTIRKVDGEEEGGGTYGFDEHLLEQGWSMSRLGKNDRMTAADHFQDVRLLEFVESPSSAGAVQNGENGEASTKSAAASDDVNFQSYRPGDVLCLHPINDALSVTEFLDRLKLDPDTLITLSGSTVPTTAPQSPHPISVRDLFTYHLDFTSVPTHSFFEQIRLFSPTGSLEREKLDEYCGILPEDELAKGANPQDGIDEMYEYAQRPRRTIKEVLEEFKSVGIPLEYVADVIPWIKPREFSIASAPPTASLSRGSKGDASDQPHAIQLSVAIVKYKTRLRKSRTGLCTRWLSTLPVDAEVPIWIKPGYLTLPPPDAPLILIGPGTGCAPLRSLVIQRLSSPNPAREIHLFLGFRYRAKDFLFQNDWQALQQHHANHFHLHTAFSRDGGDEKTYVQDLIVKEENRGMLWEAITETNAWIVVAGASGKMPEQVRGAFERVAREEGGMDEDQAKRFLDGLERQRRWQEECWS</sequence>
<feature type="compositionally biased region" description="Polar residues" evidence="15">
    <location>
        <begin position="107"/>
        <end position="126"/>
    </location>
</feature>
<feature type="compositionally biased region" description="Basic and acidic residues" evidence="15">
    <location>
        <begin position="809"/>
        <end position="820"/>
    </location>
</feature>
<dbReference type="InterPro" id="IPR028879">
    <property type="entry name" value="NDOR1"/>
</dbReference>
<dbReference type="PANTHER" id="PTHR19384:SF10">
    <property type="entry name" value="NADPH-DEPENDENT DIFLAVIN OXIDOREDUCTASE 1"/>
    <property type="match status" value="1"/>
</dbReference>
<dbReference type="HOGENOM" id="CLU_245674_0_0_1"/>
<dbReference type="Pfam" id="PF00258">
    <property type="entry name" value="Flavodoxin_1"/>
    <property type="match status" value="1"/>
</dbReference>
<feature type="domain" description="Flavodoxin-like" evidence="16">
    <location>
        <begin position="981"/>
        <end position="1125"/>
    </location>
</feature>
<dbReference type="InterPro" id="IPR001094">
    <property type="entry name" value="Flavdoxin-like"/>
</dbReference>
<feature type="compositionally biased region" description="Low complexity" evidence="15">
    <location>
        <begin position="209"/>
        <end position="226"/>
    </location>
</feature>
<comment type="cofactor">
    <cofactor evidence="1 14">
        <name>FMN</name>
        <dbReference type="ChEBI" id="CHEBI:58210"/>
    </cofactor>
</comment>
<comment type="caution">
    <text evidence="14">Lacks conserved residue(s) required for the propagation of feature annotation.</text>
</comment>
<keyword evidence="19" id="KW-1185">Reference proteome</keyword>
<keyword evidence="12" id="KW-0804">Transcription</keyword>
<evidence type="ECO:0000256" key="9">
    <source>
        <dbReference type="ARBA" id="ARBA00022857"/>
    </source>
</evidence>
<evidence type="ECO:0000313" key="18">
    <source>
        <dbReference type="EMBL" id="GAC97861.1"/>
    </source>
</evidence>
<evidence type="ECO:0000256" key="6">
    <source>
        <dbReference type="ARBA" id="ARBA00022630"/>
    </source>
</evidence>
<feature type="compositionally biased region" description="Acidic residues" evidence="15">
    <location>
        <begin position="227"/>
        <end position="247"/>
    </location>
</feature>
<feature type="binding site" evidence="14">
    <location>
        <position position="1474"/>
    </location>
    <ligand>
        <name>NADP(+)</name>
        <dbReference type="ChEBI" id="CHEBI:58349"/>
    </ligand>
</feature>
<evidence type="ECO:0000256" key="7">
    <source>
        <dbReference type="ARBA" id="ARBA00022643"/>
    </source>
</evidence>
<comment type="similarity">
    <text evidence="14">In the N-terminal section; belongs to the flavodoxin family.</text>
</comment>
<dbReference type="Gene3D" id="1.20.5.1500">
    <property type="match status" value="1"/>
</dbReference>
<comment type="similarity">
    <text evidence="14">In the C-terminal section; belongs to the flavoprotein pyridine nucleotide cytochrome reductase family.</text>
</comment>
<comment type="subcellular location">
    <subcellularLocation>
        <location evidence="14">Cytoplasm</location>
    </subcellularLocation>
    <subcellularLocation>
        <location evidence="14">Mitochondrion</location>
    </subcellularLocation>
    <subcellularLocation>
        <location evidence="3">Nucleus</location>
    </subcellularLocation>
    <text evidence="14">Relocalizes to mitochondria after H(2)O(2) exposure.</text>
</comment>
<dbReference type="GO" id="GO:0010181">
    <property type="term" value="F:FMN binding"/>
    <property type="evidence" value="ECO:0007669"/>
    <property type="project" value="UniProtKB-UniRule"/>
</dbReference>
<feature type="binding site" evidence="14">
    <location>
        <begin position="1533"/>
        <end position="1534"/>
    </location>
    <ligand>
        <name>NADP(+)</name>
        <dbReference type="ChEBI" id="CHEBI:58349"/>
    </ligand>
</feature>
<dbReference type="InterPro" id="IPR017927">
    <property type="entry name" value="FAD-bd_FR_type"/>
</dbReference>
<dbReference type="InterPro" id="IPR029039">
    <property type="entry name" value="Flavoprotein-like_sf"/>
</dbReference>
<feature type="domain" description="FAD-binding FR-type" evidence="17">
    <location>
        <begin position="1175"/>
        <end position="1463"/>
    </location>
</feature>
<dbReference type="GO" id="GO:0160246">
    <property type="term" value="F:NADPH-iron-sulfur [2Fe-2S] protein oxidoreductase activity"/>
    <property type="evidence" value="ECO:0007669"/>
    <property type="project" value="InterPro"/>
</dbReference>
<evidence type="ECO:0000256" key="12">
    <source>
        <dbReference type="ARBA" id="ARBA00023163"/>
    </source>
</evidence>
<feature type="compositionally biased region" description="Low complexity" evidence="15">
    <location>
        <begin position="248"/>
        <end position="270"/>
    </location>
</feature>
<evidence type="ECO:0000256" key="2">
    <source>
        <dbReference type="ARBA" id="ARBA00001974"/>
    </source>
</evidence>
<dbReference type="STRING" id="1305764.R9P930"/>
<evidence type="ECO:0000256" key="3">
    <source>
        <dbReference type="ARBA" id="ARBA00004123"/>
    </source>
</evidence>
<feature type="compositionally biased region" description="Basic and acidic residues" evidence="15">
    <location>
        <begin position="357"/>
        <end position="385"/>
    </location>
</feature>
<feature type="binding site" evidence="14">
    <location>
        <begin position="1540"/>
        <end position="1544"/>
    </location>
    <ligand>
        <name>NADP(+)</name>
        <dbReference type="ChEBI" id="CHEBI:58349"/>
    </ligand>
</feature>
<dbReference type="GO" id="GO:0005829">
    <property type="term" value="C:cytosol"/>
    <property type="evidence" value="ECO:0007669"/>
    <property type="project" value="TreeGrafter"/>
</dbReference>
<keyword evidence="8 14" id="KW-0274">FAD</keyword>
<dbReference type="RefSeq" id="XP_012191448.1">
    <property type="nucleotide sequence ID" value="XM_012336058.1"/>
</dbReference>
<protein>
    <recommendedName>
        <fullName evidence="14">NADPH-dependent diflavin oxidoreductase 1</fullName>
        <ecNumber evidence="14">1.18.1.-</ecNumber>
    </recommendedName>
    <alternativeName>
        <fullName evidence="14">NADPH-dependent FMN and FAD-containing oxidoreductase</fullName>
    </alternativeName>
</protein>
<feature type="compositionally biased region" description="Acidic residues" evidence="15">
    <location>
        <begin position="132"/>
        <end position="182"/>
    </location>
</feature>
<dbReference type="GO" id="GO:0016226">
    <property type="term" value="P:iron-sulfur cluster assembly"/>
    <property type="evidence" value="ECO:0007669"/>
    <property type="project" value="UniProtKB-UniRule"/>
</dbReference>
<evidence type="ECO:0000256" key="14">
    <source>
        <dbReference type="HAMAP-Rule" id="MF_03178"/>
    </source>
</evidence>
<feature type="binding site" evidence="14">
    <location>
        <begin position="1034"/>
        <end position="1037"/>
    </location>
    <ligand>
        <name>FMN</name>
        <dbReference type="ChEBI" id="CHEBI:58210"/>
    </ligand>
</feature>
<keyword evidence="4 14" id="KW-0963">Cytoplasm</keyword>
<keyword evidence="6 14" id="KW-0285">Flavoprotein</keyword>
<keyword evidence="7 14" id="KW-0288">FMN</keyword>
<dbReference type="GO" id="GO:0010468">
    <property type="term" value="P:regulation of gene expression"/>
    <property type="evidence" value="ECO:0007669"/>
    <property type="project" value="UniProtKB-ARBA"/>
</dbReference>
<feature type="compositionally biased region" description="Low complexity" evidence="15">
    <location>
        <begin position="57"/>
        <end position="70"/>
    </location>
</feature>
<dbReference type="Pfam" id="PF00667">
    <property type="entry name" value="FAD_binding_1"/>
    <property type="match status" value="1"/>
</dbReference>
<dbReference type="Pfam" id="PF08598">
    <property type="entry name" value="Sds3"/>
    <property type="match status" value="1"/>
</dbReference>
<dbReference type="InterPro" id="IPR003097">
    <property type="entry name" value="CysJ-like_FAD-binding"/>
</dbReference>
<keyword evidence="14" id="KW-0496">Mitochondrion</keyword>
<feature type="binding site" evidence="14">
    <location>
        <begin position="1387"/>
        <end position="1390"/>
    </location>
    <ligand>
        <name>FAD</name>
        <dbReference type="ChEBI" id="CHEBI:57692"/>
    </ligand>
</feature>
<feature type="binding site" evidence="14">
    <location>
        <begin position="1434"/>
        <end position="1437"/>
    </location>
    <ligand>
        <name>FAD</name>
        <dbReference type="ChEBI" id="CHEBI:57692"/>
    </ligand>
</feature>
<dbReference type="GO" id="GO:0005654">
    <property type="term" value="C:nucleoplasm"/>
    <property type="evidence" value="ECO:0007669"/>
    <property type="project" value="UniProtKB-ARBA"/>
</dbReference>
<feature type="compositionally biased region" description="Basic and acidic residues" evidence="15">
    <location>
        <begin position="295"/>
        <end position="306"/>
    </location>
</feature>
<keyword evidence="9 14" id="KW-0521">NADP</keyword>
<dbReference type="SUPFAM" id="SSF52343">
    <property type="entry name" value="Ferredoxin reductase-like, C-terminal NADP-linked domain"/>
    <property type="match status" value="1"/>
</dbReference>
<keyword evidence="13" id="KW-0539">Nucleus</keyword>
<feature type="compositionally biased region" description="Low complexity" evidence="15">
    <location>
        <begin position="335"/>
        <end position="349"/>
    </location>
</feature>
<dbReference type="PROSITE" id="PS50902">
    <property type="entry name" value="FLAVODOXIN_LIKE"/>
    <property type="match status" value="1"/>
</dbReference>
<gene>
    <name evidence="14" type="primary">TAH18</name>
    <name evidence="18" type="ORF">PHSY_005449</name>
</gene>
<comment type="subunit">
    <text evidence="14">Interacts with DRE2; as part of the cytosolic iron-sulfur (Fe-S) protein assembly (CIA) machinery.</text>
</comment>
<dbReference type="InterPro" id="IPR008254">
    <property type="entry name" value="Flavodoxin/NO_synth"/>
</dbReference>
<feature type="binding site" evidence="14">
    <location>
        <begin position="1072"/>
        <end position="1081"/>
    </location>
    <ligand>
        <name>FMN</name>
        <dbReference type="ChEBI" id="CHEBI:58210"/>
    </ligand>
</feature>
<dbReference type="Gene3D" id="3.40.50.360">
    <property type="match status" value="1"/>
</dbReference>
<evidence type="ECO:0000259" key="16">
    <source>
        <dbReference type="PROSITE" id="PS50902"/>
    </source>
</evidence>
<dbReference type="InterPro" id="IPR017938">
    <property type="entry name" value="Riboflavin_synthase-like_b-brl"/>
</dbReference>
<evidence type="ECO:0000256" key="10">
    <source>
        <dbReference type="ARBA" id="ARBA00023002"/>
    </source>
</evidence>
<dbReference type="InterPro" id="IPR001433">
    <property type="entry name" value="OxRdtase_FAD/NAD-bd"/>
</dbReference>
<dbReference type="GO" id="GO:0050661">
    <property type="term" value="F:NADP binding"/>
    <property type="evidence" value="ECO:0007669"/>
    <property type="project" value="UniProtKB-UniRule"/>
</dbReference>
<dbReference type="EC" id="1.18.1.-" evidence="14"/>
<dbReference type="InterPro" id="IPR001709">
    <property type="entry name" value="Flavoprot_Pyr_Nucl_cyt_Rdtase"/>
</dbReference>
<dbReference type="PANTHER" id="PTHR19384">
    <property type="entry name" value="NITRIC OXIDE SYNTHASE-RELATED"/>
    <property type="match status" value="1"/>
</dbReference>
<evidence type="ECO:0000256" key="4">
    <source>
        <dbReference type="ARBA" id="ARBA00022490"/>
    </source>
</evidence>
<evidence type="ECO:0000256" key="8">
    <source>
        <dbReference type="ARBA" id="ARBA00022827"/>
    </source>
</evidence>
<name>R9P930_PSEHS</name>
<dbReference type="PRINTS" id="PR00369">
    <property type="entry name" value="FLAVODOXIN"/>
</dbReference>
<dbReference type="SMART" id="SM01401">
    <property type="entry name" value="Sds3"/>
    <property type="match status" value="1"/>
</dbReference>
<dbReference type="Gene3D" id="3.40.50.80">
    <property type="entry name" value="Nucleotide-binding domain of ferredoxin-NADP reductase (FNR) module"/>
    <property type="match status" value="1"/>
</dbReference>
<dbReference type="Pfam" id="PF00175">
    <property type="entry name" value="NAD_binding_1"/>
    <property type="match status" value="1"/>
</dbReference>
<comment type="function">
    <text evidence="14">NADPH-dependent reductase which is a central component of the cytosolic iron-sulfur (Fe-S) protein assembly (CIA) machinery. Transfers electrons from NADPH via its FAD and FMN prosthetic groups to the [2Fe-2S] cluster of DRE2, another key component of the CIA machinery. In turn, this reduced cluster provides electrons for assembly of cytosolic iron-sulfur cluster proteins. Positively controls H(2)O(2)-induced cell death.</text>
</comment>
<dbReference type="InterPro" id="IPR023173">
    <property type="entry name" value="NADPH_Cyt_P450_Rdtase_alpha"/>
</dbReference>
<feature type="binding site" evidence="14">
    <location>
        <position position="1357"/>
    </location>
    <ligand>
        <name>FAD</name>
        <dbReference type="ChEBI" id="CHEBI:57692"/>
    </ligand>
</feature>
<dbReference type="GO" id="GO:0050660">
    <property type="term" value="F:flavin adenine dinucleotide binding"/>
    <property type="evidence" value="ECO:0007669"/>
    <property type="project" value="UniProtKB-UniRule"/>
</dbReference>
<keyword evidence="5" id="KW-0678">Repressor</keyword>
<dbReference type="PRINTS" id="PR00371">
    <property type="entry name" value="FPNCR"/>
</dbReference>
<evidence type="ECO:0000256" key="11">
    <source>
        <dbReference type="ARBA" id="ARBA00023015"/>
    </source>
</evidence>
<dbReference type="OrthoDB" id="1856718at2759"/>
<dbReference type="Gene3D" id="2.40.30.10">
    <property type="entry name" value="Translation factors"/>
    <property type="match status" value="1"/>
</dbReference>
<feature type="compositionally biased region" description="Acidic residues" evidence="15">
    <location>
        <begin position="30"/>
        <end position="56"/>
    </location>
</feature>
<accession>R9P930</accession>
<comment type="catalytic activity">
    <reaction evidence="14">
        <text>2 oxidized [2Fe-2S]-[protein] + NADPH = 2 reduced [2Fe-2S]-[protein] + NADP(+) + H(+)</text>
        <dbReference type="Rhea" id="RHEA:67716"/>
        <dbReference type="Rhea" id="RHEA-COMP:17327"/>
        <dbReference type="Rhea" id="RHEA-COMP:17328"/>
        <dbReference type="ChEBI" id="CHEBI:15378"/>
        <dbReference type="ChEBI" id="CHEBI:33737"/>
        <dbReference type="ChEBI" id="CHEBI:33738"/>
        <dbReference type="ChEBI" id="CHEBI:57783"/>
        <dbReference type="ChEBI" id="CHEBI:58349"/>
    </reaction>
</comment>
<dbReference type="GeneID" id="24110727"/>
<dbReference type="SUPFAM" id="SSF63380">
    <property type="entry name" value="Riboflavin synthase domain-like"/>
    <property type="match status" value="1"/>
</dbReference>
<reference evidence="19" key="1">
    <citation type="journal article" date="2013" name="Genome Announc.">
        <title>Draft genome sequence of the basidiomycetous yeast-like fungus Pseudozyma hubeiensis SY62, which produces an abundant amount of the biosurfactant mannosylerythritol lipids.</title>
        <authorList>
            <person name="Konishi M."/>
            <person name="Hatada Y."/>
            <person name="Horiuchi J."/>
        </authorList>
    </citation>
    <scope>NUCLEOTIDE SEQUENCE [LARGE SCALE GENOMIC DNA]</scope>
    <source>
        <strain evidence="19">SY62</strain>
    </source>
</reference>
<dbReference type="Proteomes" id="UP000014071">
    <property type="component" value="Unassembled WGS sequence"/>
</dbReference>
<feature type="compositionally biased region" description="Polar residues" evidence="15">
    <location>
        <begin position="86"/>
        <end position="95"/>
    </location>
</feature>
<evidence type="ECO:0000256" key="13">
    <source>
        <dbReference type="ARBA" id="ARBA00023242"/>
    </source>
</evidence>
<dbReference type="InterPro" id="IPR013907">
    <property type="entry name" value="Sds3"/>
</dbReference>
<feature type="compositionally biased region" description="Pro residues" evidence="15">
    <location>
        <begin position="762"/>
        <end position="776"/>
    </location>
</feature>
<feature type="region of interest" description="Disordered" evidence="15">
    <location>
        <begin position="1"/>
        <end position="406"/>
    </location>
</feature>
<dbReference type="HAMAP" id="MF_03178">
    <property type="entry name" value="NDOR1"/>
    <property type="match status" value="1"/>
</dbReference>
<evidence type="ECO:0000256" key="1">
    <source>
        <dbReference type="ARBA" id="ARBA00001917"/>
    </source>
</evidence>
<dbReference type="PROSITE" id="PS51384">
    <property type="entry name" value="FAD_FR"/>
    <property type="match status" value="1"/>
</dbReference>
<comment type="cofactor">
    <cofactor evidence="2 14">
        <name>FAD</name>
        <dbReference type="ChEBI" id="CHEBI:57692"/>
    </cofactor>
</comment>
<dbReference type="SUPFAM" id="SSF52218">
    <property type="entry name" value="Flavoproteins"/>
    <property type="match status" value="1"/>
</dbReference>
<evidence type="ECO:0000259" key="17">
    <source>
        <dbReference type="PROSITE" id="PS51384"/>
    </source>
</evidence>
<dbReference type="eggNOG" id="KOG1159">
    <property type="taxonomic scope" value="Eukaryota"/>
</dbReference>
<evidence type="ECO:0000256" key="5">
    <source>
        <dbReference type="ARBA" id="ARBA00022491"/>
    </source>
</evidence>
<dbReference type="EMBL" id="DF238814">
    <property type="protein sequence ID" value="GAC97861.1"/>
    <property type="molecule type" value="Genomic_DNA"/>
</dbReference>
<organism evidence="18 19">
    <name type="scientific">Pseudozyma hubeiensis (strain SY62)</name>
    <name type="common">Yeast</name>
    <dbReference type="NCBI Taxonomy" id="1305764"/>
    <lineage>
        <taxon>Eukaryota</taxon>
        <taxon>Fungi</taxon>
        <taxon>Dikarya</taxon>
        <taxon>Basidiomycota</taxon>
        <taxon>Ustilaginomycotina</taxon>
        <taxon>Ustilaginomycetes</taxon>
        <taxon>Ustilaginales</taxon>
        <taxon>Ustilaginaceae</taxon>
        <taxon>Pseudozyma</taxon>
    </lineage>
</organism>
<dbReference type="Gene3D" id="1.20.990.10">
    <property type="entry name" value="NADPH-cytochrome p450 Reductase, Chain A, domain 3"/>
    <property type="match status" value="1"/>
</dbReference>
<evidence type="ECO:0000256" key="15">
    <source>
        <dbReference type="SAM" id="MobiDB-lite"/>
    </source>
</evidence>
<dbReference type="InterPro" id="IPR039261">
    <property type="entry name" value="FNR_nucleotide-bd"/>
</dbReference>
<dbReference type="GO" id="GO:0005739">
    <property type="term" value="C:mitochondrion"/>
    <property type="evidence" value="ECO:0007669"/>
    <property type="project" value="UniProtKB-SubCell"/>
</dbReference>
<keyword evidence="11" id="KW-0805">Transcription regulation</keyword>
<feature type="binding site" evidence="14">
    <location>
        <position position="1107"/>
    </location>
    <ligand>
        <name>FMN</name>
        <dbReference type="ChEBI" id="CHEBI:58210"/>
    </ligand>
</feature>
<feature type="region of interest" description="Disordered" evidence="15">
    <location>
        <begin position="752"/>
        <end position="882"/>
    </location>
</feature>
<feature type="compositionally biased region" description="Acidic residues" evidence="15">
    <location>
        <begin position="272"/>
        <end position="294"/>
    </location>
</feature>
<feature type="compositionally biased region" description="Low complexity" evidence="15">
    <location>
        <begin position="1"/>
        <end position="21"/>
    </location>
</feature>
<proteinExistence type="inferred from homology"/>
<evidence type="ECO:0000313" key="19">
    <source>
        <dbReference type="Proteomes" id="UP000014071"/>
    </source>
</evidence>
<feature type="binding site" evidence="14">
    <location>
        <position position="1617"/>
    </location>
    <ligand>
        <name>FAD</name>
        <dbReference type="ChEBI" id="CHEBI:57692"/>
    </ligand>
</feature>
<keyword evidence="10 14" id="KW-0560">Oxidoreductase</keyword>
<comment type="similarity">
    <text evidence="14">Belongs to the NADPH-dependent diflavin oxidoreductase NDOR1 family.</text>
</comment>
<dbReference type="GO" id="GO:0016651">
    <property type="term" value="F:oxidoreductase activity, acting on NAD(P)H"/>
    <property type="evidence" value="ECO:0007669"/>
    <property type="project" value="UniProtKB-UniRule"/>
</dbReference>
<feature type="binding site" evidence="14">
    <location>
        <begin position="987"/>
        <end position="992"/>
    </location>
    <ligand>
        <name>FMN</name>
        <dbReference type="ChEBI" id="CHEBI:58210"/>
    </ligand>
</feature>
<dbReference type="FunFam" id="3.40.50.80:FF:000032">
    <property type="entry name" value="NADPH-dependent diflavin oxidoreductase 1"/>
    <property type="match status" value="1"/>
</dbReference>